<feature type="region of interest" description="Disordered" evidence="2">
    <location>
        <begin position="16"/>
        <end position="37"/>
    </location>
</feature>
<keyword evidence="5" id="KW-1185">Reference proteome</keyword>
<reference evidence="4 5" key="1">
    <citation type="submission" date="2019-07" db="EMBL/GenBank/DDBJ databases">
        <title>WGS assembly of Gossypium mustelinum.</title>
        <authorList>
            <person name="Chen Z.J."/>
            <person name="Sreedasyam A."/>
            <person name="Ando A."/>
            <person name="Song Q."/>
            <person name="De L."/>
            <person name="Hulse-Kemp A."/>
            <person name="Ding M."/>
            <person name="Ye W."/>
            <person name="Kirkbride R."/>
            <person name="Jenkins J."/>
            <person name="Plott C."/>
            <person name="Lovell J."/>
            <person name="Lin Y.-M."/>
            <person name="Vaughn R."/>
            <person name="Liu B."/>
            <person name="Li W."/>
            <person name="Simpson S."/>
            <person name="Scheffler B."/>
            <person name="Saski C."/>
            <person name="Grover C."/>
            <person name="Hu G."/>
            <person name="Conover J."/>
            <person name="Carlson J."/>
            <person name="Shu S."/>
            <person name="Boston L."/>
            <person name="Williams M."/>
            <person name="Peterson D."/>
            <person name="Mcgee K."/>
            <person name="Jones D."/>
            <person name="Wendel J."/>
            <person name="Stelly D."/>
            <person name="Grimwood J."/>
            <person name="Schmutz J."/>
        </authorList>
    </citation>
    <scope>NUCLEOTIDE SEQUENCE [LARGE SCALE GENOMIC DNA]</scope>
    <source>
        <strain evidence="4">1408120.09</strain>
    </source>
</reference>
<evidence type="ECO:0000313" key="4">
    <source>
        <dbReference type="EMBL" id="TYJ01370.1"/>
    </source>
</evidence>
<dbReference type="SMART" id="SM00268">
    <property type="entry name" value="ACTIN"/>
    <property type="match status" value="1"/>
</dbReference>
<dbReference type="InterPro" id="IPR043129">
    <property type="entry name" value="ATPase_NBD"/>
</dbReference>
<gene>
    <name evidence="4" type="ORF">E1A91_A13G149000v1</name>
</gene>
<evidence type="ECO:0000256" key="2">
    <source>
        <dbReference type="SAM" id="MobiDB-lite"/>
    </source>
</evidence>
<comment type="similarity">
    <text evidence="1">Belongs to the actin family.</text>
</comment>
<dbReference type="PROSITE" id="PS50181">
    <property type="entry name" value="FBOX"/>
    <property type="match status" value="1"/>
</dbReference>
<dbReference type="Proteomes" id="UP000323597">
    <property type="component" value="Chromosome A13"/>
</dbReference>
<dbReference type="InterPro" id="IPR004000">
    <property type="entry name" value="Actin"/>
</dbReference>
<dbReference type="SMART" id="SM00256">
    <property type="entry name" value="FBOX"/>
    <property type="match status" value="1"/>
</dbReference>
<dbReference type="SUPFAM" id="SSF81383">
    <property type="entry name" value="F-box domain"/>
    <property type="match status" value="1"/>
</dbReference>
<evidence type="ECO:0000313" key="5">
    <source>
        <dbReference type="Proteomes" id="UP000323597"/>
    </source>
</evidence>
<evidence type="ECO:0000256" key="1">
    <source>
        <dbReference type="RuleBase" id="RU000487"/>
    </source>
</evidence>
<feature type="domain" description="F-box" evidence="3">
    <location>
        <begin position="39"/>
        <end position="85"/>
    </location>
</feature>
<name>A0A5D2WIJ6_GOSMU</name>
<dbReference type="EMBL" id="CM017648">
    <property type="protein sequence ID" value="TYJ01370.1"/>
    <property type="molecule type" value="Genomic_DNA"/>
</dbReference>
<protein>
    <recommendedName>
        <fullName evidence="3">F-box domain-containing protein</fullName>
    </recommendedName>
</protein>
<dbReference type="Gene3D" id="1.20.1280.50">
    <property type="match status" value="1"/>
</dbReference>
<dbReference type="InterPro" id="IPR036047">
    <property type="entry name" value="F-box-like_dom_sf"/>
</dbReference>
<dbReference type="Pfam" id="PF00022">
    <property type="entry name" value="Actin"/>
    <property type="match status" value="1"/>
</dbReference>
<dbReference type="PANTHER" id="PTHR11937">
    <property type="entry name" value="ACTIN"/>
    <property type="match status" value="1"/>
</dbReference>
<dbReference type="SUPFAM" id="SSF53067">
    <property type="entry name" value="Actin-like ATPase domain"/>
    <property type="match status" value="2"/>
</dbReference>
<organism evidence="4 5">
    <name type="scientific">Gossypium mustelinum</name>
    <name type="common">Cotton</name>
    <name type="synonym">Gossypium caicoense</name>
    <dbReference type="NCBI Taxonomy" id="34275"/>
    <lineage>
        <taxon>Eukaryota</taxon>
        <taxon>Viridiplantae</taxon>
        <taxon>Streptophyta</taxon>
        <taxon>Embryophyta</taxon>
        <taxon>Tracheophyta</taxon>
        <taxon>Spermatophyta</taxon>
        <taxon>Magnoliopsida</taxon>
        <taxon>eudicotyledons</taxon>
        <taxon>Gunneridae</taxon>
        <taxon>Pentapetalae</taxon>
        <taxon>rosids</taxon>
        <taxon>malvids</taxon>
        <taxon>Malvales</taxon>
        <taxon>Malvaceae</taxon>
        <taxon>Malvoideae</taxon>
        <taxon>Gossypium</taxon>
    </lineage>
</organism>
<dbReference type="Gene3D" id="3.90.640.10">
    <property type="entry name" value="Actin, Chain A, domain 4"/>
    <property type="match status" value="1"/>
</dbReference>
<accession>A0A5D2WIJ6</accession>
<dbReference type="InterPro" id="IPR001810">
    <property type="entry name" value="F-box_dom"/>
</dbReference>
<dbReference type="Pfam" id="PF12937">
    <property type="entry name" value="F-box-like"/>
    <property type="match status" value="1"/>
</dbReference>
<dbReference type="AlphaFoldDB" id="A0A5D2WIJ6"/>
<evidence type="ECO:0000259" key="3">
    <source>
        <dbReference type="PROSITE" id="PS50181"/>
    </source>
</evidence>
<sequence length="417" mass="46024">MATLLRKVWESVSTRSSSTSHSPLQLTSSSATSSDSSLGPCFDSIPLDILLQILRLVGPKDAIKLGCVSRAWRSLVSDNLLWIYFLQYYEGHDDPWDSVFFAELNLRSGYPLQTFPSRTGELSFMRIYGQRAQVPGSVIIDGGSGYCKFGWSKYACLSGRSATFLEFGNIESPMYARLRHFFGTIYSRMQVKPSTQPIVLSIPICHYDDTDSAKASRRQLKDAIHTVLFDMNVPAVCAVNQATLALFAARRTSGIVVNIGFQVTSVVPILNGKVTRKVGVEVIGLGALKLTGYLKELMQQNNINFESLYTVRTLKENLCYVAADYKTELLKDTRASMEVPAVGWFTLSKERFQTGEILFQPRIGGVCAMGLHQAVALCMDHCHAAELTCDDTWFKTIVLSGGTACLPGLAEVREGTT</sequence>
<proteinExistence type="inferred from homology"/>
<dbReference type="Gene3D" id="3.30.420.40">
    <property type="match status" value="2"/>
</dbReference>